<feature type="region of interest" description="Disordered" evidence="1">
    <location>
        <begin position="149"/>
        <end position="174"/>
    </location>
</feature>
<feature type="region of interest" description="Disordered" evidence="1">
    <location>
        <begin position="1"/>
        <end position="116"/>
    </location>
</feature>
<feature type="transmembrane region" description="Helical" evidence="2">
    <location>
        <begin position="257"/>
        <end position="274"/>
    </location>
</feature>
<dbReference type="AlphaFoldDB" id="A0A2S0MDB2"/>
<feature type="compositionally biased region" description="Low complexity" evidence="1">
    <location>
        <begin position="76"/>
        <end position="98"/>
    </location>
</feature>
<feature type="transmembrane region" description="Helical" evidence="2">
    <location>
        <begin position="280"/>
        <end position="299"/>
    </location>
</feature>
<feature type="compositionally biased region" description="Basic and acidic residues" evidence="1">
    <location>
        <begin position="58"/>
        <end position="73"/>
    </location>
</feature>
<dbReference type="Proteomes" id="UP000239709">
    <property type="component" value="Chromosome"/>
</dbReference>
<dbReference type="EMBL" id="CP027666">
    <property type="protein sequence ID" value="AVO33751.1"/>
    <property type="molecule type" value="Genomic_DNA"/>
</dbReference>
<dbReference type="KEGG" id="otk:C6570_05360"/>
<feature type="compositionally biased region" description="Pro residues" evidence="1">
    <location>
        <begin position="29"/>
        <end position="39"/>
    </location>
</feature>
<keyword evidence="2" id="KW-0472">Membrane</keyword>
<gene>
    <name evidence="3" type="ORF">C6570_05360</name>
</gene>
<feature type="compositionally biased region" description="Low complexity" evidence="1">
    <location>
        <begin position="46"/>
        <end position="56"/>
    </location>
</feature>
<keyword evidence="2" id="KW-0812">Transmembrane</keyword>
<proteinExistence type="predicted"/>
<protein>
    <submittedName>
        <fullName evidence="3">Uncharacterized protein</fullName>
    </submittedName>
</protein>
<feature type="compositionally biased region" description="Low complexity" evidence="1">
    <location>
        <begin position="106"/>
        <end position="116"/>
    </location>
</feature>
<accession>A0A2S0MDB2</accession>
<evidence type="ECO:0000256" key="2">
    <source>
        <dbReference type="SAM" id="Phobius"/>
    </source>
</evidence>
<organism evidence="3 4">
    <name type="scientific">Ottowia oryzae</name>
    <dbReference type="NCBI Taxonomy" id="2109914"/>
    <lineage>
        <taxon>Bacteria</taxon>
        <taxon>Pseudomonadati</taxon>
        <taxon>Pseudomonadota</taxon>
        <taxon>Betaproteobacteria</taxon>
        <taxon>Burkholderiales</taxon>
        <taxon>Comamonadaceae</taxon>
        <taxon>Ottowia</taxon>
    </lineage>
</organism>
<sequence length="307" mass="31793">MAQSWRALFALRGAMRSSSQTKQGAPATTMPPAPPPPASPRIDVRSLSVSQLQQLSERGSRRARAELEGRMRASEPAGPATRAPAPRAPAPVAHATRTGPVPGMTRPPAAAQGARPLAALSPATRVPPANPPTLTERASLNGLTPVATPPAAPTPARVASGPLQGAAVPPRGAAGEGHAAVLDEALQMRMALIARQEDSGARTSGPPRLLGMVLIAWAALLVFGGLVSLRHGSGVYYLFCGASAAAVGWLLMGCKRWAMPVHGVLVLIALGWAWRSQGSLGVALVQSAALWMPALWMTIRPVREGLD</sequence>
<reference evidence="3 4" key="1">
    <citation type="submission" date="2018-03" db="EMBL/GenBank/DDBJ databases">
        <title>Genome sequencing of Ottowia sp.</title>
        <authorList>
            <person name="Kim S.-J."/>
            <person name="Heo J."/>
            <person name="Kwon S.-W."/>
        </authorList>
    </citation>
    <scope>NUCLEOTIDE SEQUENCE [LARGE SCALE GENOMIC DNA]</scope>
    <source>
        <strain evidence="3 4">KADR8-3</strain>
    </source>
</reference>
<evidence type="ECO:0000313" key="4">
    <source>
        <dbReference type="Proteomes" id="UP000239709"/>
    </source>
</evidence>
<evidence type="ECO:0000256" key="1">
    <source>
        <dbReference type="SAM" id="MobiDB-lite"/>
    </source>
</evidence>
<keyword evidence="2" id="KW-1133">Transmembrane helix</keyword>
<evidence type="ECO:0000313" key="3">
    <source>
        <dbReference type="EMBL" id="AVO33751.1"/>
    </source>
</evidence>
<name>A0A2S0MDB2_9BURK</name>
<feature type="transmembrane region" description="Helical" evidence="2">
    <location>
        <begin position="235"/>
        <end position="252"/>
    </location>
</feature>
<keyword evidence="4" id="KW-1185">Reference proteome</keyword>
<feature type="transmembrane region" description="Helical" evidence="2">
    <location>
        <begin position="209"/>
        <end position="229"/>
    </location>
</feature>